<keyword evidence="5" id="KW-1185">Reference proteome</keyword>
<reference evidence="5" key="1">
    <citation type="journal article" date="2019" name="Int. J. Syst. Evol. Microbiol.">
        <title>The Global Catalogue of Microorganisms (GCM) 10K type strain sequencing project: providing services to taxonomists for standard genome sequencing and annotation.</title>
        <authorList>
            <consortium name="The Broad Institute Genomics Platform"/>
            <consortium name="The Broad Institute Genome Sequencing Center for Infectious Disease"/>
            <person name="Wu L."/>
            <person name="Ma J."/>
        </authorList>
    </citation>
    <scope>NUCLEOTIDE SEQUENCE [LARGE SCALE GENOMIC DNA]</scope>
    <source>
        <strain evidence="5">JCM 14718</strain>
    </source>
</reference>
<evidence type="ECO:0000259" key="2">
    <source>
        <dbReference type="Pfam" id="PF02470"/>
    </source>
</evidence>
<dbReference type="Proteomes" id="UP001500618">
    <property type="component" value="Unassembled WGS sequence"/>
</dbReference>
<dbReference type="Pfam" id="PF11887">
    <property type="entry name" value="Mce4_CUP1"/>
    <property type="match status" value="1"/>
</dbReference>
<evidence type="ECO:0000313" key="5">
    <source>
        <dbReference type="Proteomes" id="UP001500618"/>
    </source>
</evidence>
<dbReference type="InterPro" id="IPR005693">
    <property type="entry name" value="Mce"/>
</dbReference>
<protein>
    <submittedName>
        <fullName evidence="4">MlaD family protein</fullName>
    </submittedName>
</protein>
<organism evidence="4 5">
    <name type="scientific">Fodinicola feengrottensis</name>
    <dbReference type="NCBI Taxonomy" id="435914"/>
    <lineage>
        <taxon>Bacteria</taxon>
        <taxon>Bacillati</taxon>
        <taxon>Actinomycetota</taxon>
        <taxon>Actinomycetes</taxon>
        <taxon>Mycobacteriales</taxon>
        <taxon>Fodinicola</taxon>
    </lineage>
</organism>
<accession>A0ABP4T809</accession>
<name>A0ABP4T809_9ACTN</name>
<dbReference type="Pfam" id="PF02470">
    <property type="entry name" value="MlaD"/>
    <property type="match status" value="1"/>
</dbReference>
<dbReference type="InterPro" id="IPR003399">
    <property type="entry name" value="Mce/MlaD"/>
</dbReference>
<comment type="caution">
    <text evidence="4">The sequence shown here is derived from an EMBL/GenBank/DDBJ whole genome shotgun (WGS) entry which is preliminary data.</text>
</comment>
<evidence type="ECO:0000313" key="4">
    <source>
        <dbReference type="EMBL" id="GAA1683817.1"/>
    </source>
</evidence>
<dbReference type="InterPro" id="IPR024516">
    <property type="entry name" value="Mce_C"/>
</dbReference>
<feature type="region of interest" description="Disordered" evidence="1">
    <location>
        <begin position="323"/>
        <end position="352"/>
    </location>
</feature>
<evidence type="ECO:0000256" key="1">
    <source>
        <dbReference type="SAM" id="MobiDB-lite"/>
    </source>
</evidence>
<dbReference type="RefSeq" id="WP_344311424.1">
    <property type="nucleotide sequence ID" value="NZ_BAAANY010000011.1"/>
</dbReference>
<gene>
    <name evidence="4" type="ORF">GCM10009765_36430</name>
</gene>
<proteinExistence type="predicted"/>
<dbReference type="PANTHER" id="PTHR33371">
    <property type="entry name" value="INTERMEMBRANE PHOSPHOLIPID TRANSPORT SYSTEM BINDING PROTEIN MLAD-RELATED"/>
    <property type="match status" value="1"/>
</dbReference>
<feature type="domain" description="Mammalian cell entry C-terminal" evidence="3">
    <location>
        <begin position="123"/>
        <end position="336"/>
    </location>
</feature>
<feature type="domain" description="Mce/MlaD" evidence="2">
    <location>
        <begin position="39"/>
        <end position="114"/>
    </location>
</feature>
<evidence type="ECO:0000259" key="3">
    <source>
        <dbReference type="Pfam" id="PF11887"/>
    </source>
</evidence>
<sequence>MRRPSLTGALVKSGLFTLVTLVATGILALTIVNGNLGGGTDYAAKFTDVTGLQVGDTVRIAGVRVGQVESIQIADRRLAQVRFSVDPGRRLPVSVTAAIKYLNLLGQRYIDLARGTGPVDEVMAPGGLIPVTQTTPALDLTALFNGFQPLFQALSPEDVNKLSNEIVQVLQGDGTTVTSLVASTATLTTALASKDQVIGQVIDNLNAVLNTINSRGGQLTDLIVTLQQLVSGLAADRAPIGDAVSGIADLTTSTAGLLQLGRAPLKSDIASLGRLSGTLASNTPELNSFLTNLPVKFGRIGTLASYGSWLNFYLCSATVTGLSTSDGSQPPTGRPIKDGRCLAQQGPAVGTP</sequence>
<dbReference type="EMBL" id="BAAANY010000011">
    <property type="protein sequence ID" value="GAA1683817.1"/>
    <property type="molecule type" value="Genomic_DNA"/>
</dbReference>
<dbReference type="InterPro" id="IPR052336">
    <property type="entry name" value="MlaD_Phospholipid_Transporter"/>
</dbReference>
<dbReference type="NCBIfam" id="TIGR00996">
    <property type="entry name" value="Mtu_fam_mce"/>
    <property type="match status" value="1"/>
</dbReference>
<dbReference type="PANTHER" id="PTHR33371:SF17">
    <property type="entry name" value="MCE-FAMILY PROTEIN MCE1B"/>
    <property type="match status" value="1"/>
</dbReference>